<dbReference type="Pfam" id="PF13177">
    <property type="entry name" value="DNA_pol3_delta2"/>
    <property type="match status" value="1"/>
</dbReference>
<comment type="caution">
    <text evidence="1">The sequence shown here is derived from an EMBL/GenBank/DDBJ whole genome shotgun (WGS) entry which is preliminary data.</text>
</comment>
<organism evidence="1 2">
    <name type="scientific">Aquirufa avitistagni</name>
    <dbReference type="NCBI Taxonomy" id="3104728"/>
    <lineage>
        <taxon>Bacteria</taxon>
        <taxon>Pseudomonadati</taxon>
        <taxon>Bacteroidota</taxon>
        <taxon>Cytophagia</taxon>
        <taxon>Cytophagales</taxon>
        <taxon>Flectobacillaceae</taxon>
        <taxon>Aquirufa</taxon>
    </lineage>
</organism>
<protein>
    <submittedName>
        <fullName evidence="1">DNA polymerase III subunit delta</fullName>
    </submittedName>
</protein>
<accession>A0ABW6DBK4</accession>
<evidence type="ECO:0000313" key="1">
    <source>
        <dbReference type="EMBL" id="MFD3393193.1"/>
    </source>
</evidence>
<keyword evidence="2" id="KW-1185">Reference proteome</keyword>
<evidence type="ECO:0000313" key="2">
    <source>
        <dbReference type="Proteomes" id="UP001598138"/>
    </source>
</evidence>
<sequence>MRFQDIPGLHTTKKQLSQAVLTQHIAHAQLFHGPNGGAQLAMALAFTSFLFCTDKQGEDSCGQCPSCQKVQRGVHPDLVFMFPTVTTKKVKEAESDVFLPEWRKFLLDSPYRTLPEWLGAMGAEGNKQGNIPVEETRKLLPKISLKPFEAPFKVVLIWHPESLNLSSGNALLKTLEEPPTSTLFFLVCADAQKLLTTILSRTQRIAIQAVDEFDLANFLTQKEGIDLDRAQNLAYSSEGNIAWALEKAKTENLSTSTWFSDWMRAVYSKNLSKLATLADQYDALQKEEQKGLLEYALHIFRQCLYQIADAPSLIKALEKERGFITNFSKTLNRESIERISELLSTAYYHLERNGRAKMIHLDLSLQIIRIANAAKK</sequence>
<dbReference type="InterPro" id="IPR050238">
    <property type="entry name" value="DNA_Rep/Repair_Clamp_Loader"/>
</dbReference>
<dbReference type="EMBL" id="JBBKXZ010000001">
    <property type="protein sequence ID" value="MFD3393193.1"/>
    <property type="molecule type" value="Genomic_DNA"/>
</dbReference>
<name>A0ABW6DBK4_9BACT</name>
<dbReference type="RefSeq" id="WP_377981821.1">
    <property type="nucleotide sequence ID" value="NZ_JBBKXZ010000001.1"/>
</dbReference>
<dbReference type="Proteomes" id="UP001598138">
    <property type="component" value="Unassembled WGS sequence"/>
</dbReference>
<gene>
    <name evidence="1" type="ORF">U0R10_01035</name>
</gene>
<reference evidence="1 2" key="1">
    <citation type="submission" date="2024-03" db="EMBL/GenBank/DDBJ databases">
        <title>Aquirufa genome sequencing.</title>
        <authorList>
            <person name="Pitt A."/>
            <person name="Hahn M.W."/>
        </authorList>
    </citation>
    <scope>NUCLEOTIDE SEQUENCE [LARGE SCALE GENOMIC DNA]</scope>
    <source>
        <strain evidence="1 2">OSTEICH-129V</strain>
    </source>
</reference>
<proteinExistence type="predicted"/>
<dbReference type="SUPFAM" id="SSF52540">
    <property type="entry name" value="P-loop containing nucleoside triphosphate hydrolases"/>
    <property type="match status" value="1"/>
</dbReference>
<dbReference type="PANTHER" id="PTHR11669:SF8">
    <property type="entry name" value="DNA POLYMERASE III SUBUNIT DELTA"/>
    <property type="match status" value="1"/>
</dbReference>
<dbReference type="InterPro" id="IPR027417">
    <property type="entry name" value="P-loop_NTPase"/>
</dbReference>
<dbReference type="Gene3D" id="3.40.50.300">
    <property type="entry name" value="P-loop containing nucleotide triphosphate hydrolases"/>
    <property type="match status" value="1"/>
</dbReference>
<dbReference type="PANTHER" id="PTHR11669">
    <property type="entry name" value="REPLICATION FACTOR C / DNA POLYMERASE III GAMMA-TAU SUBUNIT"/>
    <property type="match status" value="1"/>
</dbReference>